<dbReference type="SUPFAM" id="SSF52151">
    <property type="entry name" value="FabD/lysophospholipase-like"/>
    <property type="match status" value="1"/>
</dbReference>
<dbReference type="InterPro" id="IPR016035">
    <property type="entry name" value="Acyl_Trfase/lysoPLipase"/>
</dbReference>
<organism evidence="6 7">
    <name type="scientific">Gloeothece verrucosa (strain PCC 7822)</name>
    <name type="common">Cyanothece sp. (strain PCC 7822)</name>
    <dbReference type="NCBI Taxonomy" id="497965"/>
    <lineage>
        <taxon>Bacteria</taxon>
        <taxon>Bacillati</taxon>
        <taxon>Cyanobacteriota</taxon>
        <taxon>Cyanophyceae</taxon>
        <taxon>Oscillatoriophycideae</taxon>
        <taxon>Chroococcales</taxon>
        <taxon>Aphanothecaceae</taxon>
        <taxon>Gloeothece</taxon>
        <taxon>Gloeothece verrucosa</taxon>
    </lineage>
</organism>
<evidence type="ECO:0000256" key="2">
    <source>
        <dbReference type="ARBA" id="ARBA00022963"/>
    </source>
</evidence>
<evidence type="ECO:0000259" key="5">
    <source>
        <dbReference type="PROSITE" id="PS51635"/>
    </source>
</evidence>
<feature type="active site" description="Proton acceptor" evidence="4">
    <location>
        <position position="209"/>
    </location>
</feature>
<feature type="active site" description="Nucleophile" evidence="4">
    <location>
        <position position="46"/>
    </location>
</feature>
<name>E0U695_GLOV7</name>
<sequence>MRHRKKIAIACQGGGSHTAFTAGVLQELLAAGVHQQYDIVSLSGTSGGGICALLTWYGLLKAAFGSTEPVFQPLLDFWQDNTATNLWEVSFNNWLLQARRLADSGLIPTFSVNPDNLEAWQKFWLNFTPRKEFLDLKILLEKHVDFDSLQQLVKPSSPQLLVGAVNIISGTFKVFDSTKGEITVDSILASCAVPPYFKAVPIEGELYWDGLFAENPPLSRILKRDNRPDEVWIIKINPKARDSEPKTEVDILERHNELAGNILLGAEIELITMINNWLEQGAFTEDFLAKNPVKKIQIRLIAINSELVALLDYASKLDRHPSHIHQLIEDGQKQAKAFLENIDDELFQPTSWYV</sequence>
<dbReference type="AlphaFoldDB" id="E0U695"/>
<dbReference type="GO" id="GO:0016042">
    <property type="term" value="P:lipid catabolic process"/>
    <property type="evidence" value="ECO:0007669"/>
    <property type="project" value="UniProtKB-UniRule"/>
</dbReference>
<protein>
    <submittedName>
        <fullName evidence="6">Patatin</fullName>
    </submittedName>
</protein>
<keyword evidence="7" id="KW-1185">Reference proteome</keyword>
<gene>
    <name evidence="6" type="ordered locus">Cyan7822_0386</name>
</gene>
<dbReference type="RefSeq" id="WP_013320541.1">
    <property type="nucleotide sequence ID" value="NC_014501.1"/>
</dbReference>
<dbReference type="InterPro" id="IPR002641">
    <property type="entry name" value="PNPLA_dom"/>
</dbReference>
<evidence type="ECO:0000256" key="1">
    <source>
        <dbReference type="ARBA" id="ARBA00022801"/>
    </source>
</evidence>
<dbReference type="PANTHER" id="PTHR14226">
    <property type="entry name" value="NEUROPATHY TARGET ESTERASE/SWISS CHEESE D.MELANOGASTER"/>
    <property type="match status" value="1"/>
</dbReference>
<dbReference type="PANTHER" id="PTHR14226:SF78">
    <property type="entry name" value="SLR0060 PROTEIN"/>
    <property type="match status" value="1"/>
</dbReference>
<dbReference type="Pfam" id="PF01734">
    <property type="entry name" value="Patatin"/>
    <property type="match status" value="1"/>
</dbReference>
<dbReference type="Proteomes" id="UP000008206">
    <property type="component" value="Chromosome"/>
</dbReference>
<reference evidence="7" key="1">
    <citation type="journal article" date="2011" name="MBio">
        <title>Novel metabolic attributes of the genus Cyanothece, comprising a group of unicellular nitrogen-fixing Cyanobacteria.</title>
        <authorList>
            <person name="Bandyopadhyay A."/>
            <person name="Elvitigala T."/>
            <person name="Welsh E."/>
            <person name="Stockel J."/>
            <person name="Liberton M."/>
            <person name="Min H."/>
            <person name="Sherman L.A."/>
            <person name="Pakrasi H.B."/>
        </authorList>
    </citation>
    <scope>NUCLEOTIDE SEQUENCE [LARGE SCALE GENOMIC DNA]</scope>
    <source>
        <strain evidence="7">PCC 7822</strain>
    </source>
</reference>
<keyword evidence="3 4" id="KW-0443">Lipid metabolism</keyword>
<keyword evidence="2 4" id="KW-0442">Lipid degradation</keyword>
<dbReference type="OrthoDB" id="9807112at2"/>
<evidence type="ECO:0000256" key="4">
    <source>
        <dbReference type="PROSITE-ProRule" id="PRU01161"/>
    </source>
</evidence>
<dbReference type="HOGENOM" id="CLU_040292_1_0_3"/>
<dbReference type="PROSITE" id="PS51635">
    <property type="entry name" value="PNPLA"/>
    <property type="match status" value="1"/>
</dbReference>
<evidence type="ECO:0000256" key="3">
    <source>
        <dbReference type="ARBA" id="ARBA00023098"/>
    </source>
</evidence>
<keyword evidence="1 4" id="KW-0378">Hydrolase</keyword>
<dbReference type="InterPro" id="IPR050301">
    <property type="entry name" value="NTE"/>
</dbReference>
<dbReference type="STRING" id="497965.Cyan7822_0386"/>
<comment type="caution">
    <text evidence="4">Lacks conserved residue(s) required for the propagation of feature annotation.</text>
</comment>
<dbReference type="KEGG" id="cyj:Cyan7822_0386"/>
<dbReference type="EMBL" id="CP002198">
    <property type="protein sequence ID" value="ADN12431.1"/>
    <property type="molecule type" value="Genomic_DNA"/>
</dbReference>
<evidence type="ECO:0000313" key="7">
    <source>
        <dbReference type="Proteomes" id="UP000008206"/>
    </source>
</evidence>
<proteinExistence type="predicted"/>
<dbReference type="Gene3D" id="3.40.1090.10">
    <property type="entry name" value="Cytosolic phospholipase A2 catalytic domain"/>
    <property type="match status" value="2"/>
</dbReference>
<dbReference type="GO" id="GO:0016787">
    <property type="term" value="F:hydrolase activity"/>
    <property type="evidence" value="ECO:0007669"/>
    <property type="project" value="UniProtKB-UniRule"/>
</dbReference>
<evidence type="ECO:0000313" key="6">
    <source>
        <dbReference type="EMBL" id="ADN12431.1"/>
    </source>
</evidence>
<dbReference type="eggNOG" id="COG1752">
    <property type="taxonomic scope" value="Bacteria"/>
</dbReference>
<feature type="domain" description="PNPLA" evidence="5">
    <location>
        <begin position="9"/>
        <end position="222"/>
    </location>
</feature>
<accession>E0U695</accession>
<feature type="short sequence motif" description="GXSXG" evidence="4">
    <location>
        <begin position="44"/>
        <end position="48"/>
    </location>
</feature>